<dbReference type="InParanoid" id="A0A0C3CX96"/>
<dbReference type="AlphaFoldDB" id="A0A0C3CX96"/>
<accession>A0A0C3CX96</accession>
<dbReference type="HOGENOM" id="CLU_1635899_0_0_1"/>
<protein>
    <submittedName>
        <fullName evidence="1">Uncharacterized protein</fullName>
    </submittedName>
</protein>
<sequence length="162" mass="18091">MCPPTSRYARLSSAGARCAPSLSPRSPPGHFPVHPAPLQLLIGHLEGLGDRILSRLQQYFYLSSLRITRTRKGKPMAEVQSQYQWPALMTQAVAERRAMGEESHPENFPSPWAECQICTVLLHVSARSGSMVSPTRPDRCVEAARAANPRGVRQCSQEWDRR</sequence>
<reference evidence="1 2" key="1">
    <citation type="submission" date="2014-04" db="EMBL/GenBank/DDBJ databases">
        <authorList>
            <consortium name="DOE Joint Genome Institute"/>
            <person name="Kuo A."/>
            <person name="Martino E."/>
            <person name="Perotto S."/>
            <person name="Kohler A."/>
            <person name="Nagy L.G."/>
            <person name="Floudas D."/>
            <person name="Copeland A."/>
            <person name="Barry K.W."/>
            <person name="Cichocki N."/>
            <person name="Veneault-Fourrey C."/>
            <person name="LaButti K."/>
            <person name="Lindquist E.A."/>
            <person name="Lipzen A."/>
            <person name="Lundell T."/>
            <person name="Morin E."/>
            <person name="Murat C."/>
            <person name="Sun H."/>
            <person name="Tunlid A."/>
            <person name="Henrissat B."/>
            <person name="Grigoriev I.V."/>
            <person name="Hibbett D.S."/>
            <person name="Martin F."/>
            <person name="Nordberg H.P."/>
            <person name="Cantor M.N."/>
            <person name="Hua S.X."/>
        </authorList>
    </citation>
    <scope>NUCLEOTIDE SEQUENCE [LARGE SCALE GENOMIC DNA]</scope>
    <source>
        <strain evidence="1 2">Zn</strain>
    </source>
</reference>
<dbReference type="EMBL" id="KN832873">
    <property type="protein sequence ID" value="KIN03609.1"/>
    <property type="molecule type" value="Genomic_DNA"/>
</dbReference>
<organism evidence="1 2">
    <name type="scientific">Oidiodendron maius (strain Zn)</name>
    <dbReference type="NCBI Taxonomy" id="913774"/>
    <lineage>
        <taxon>Eukaryota</taxon>
        <taxon>Fungi</taxon>
        <taxon>Dikarya</taxon>
        <taxon>Ascomycota</taxon>
        <taxon>Pezizomycotina</taxon>
        <taxon>Leotiomycetes</taxon>
        <taxon>Leotiomycetes incertae sedis</taxon>
        <taxon>Myxotrichaceae</taxon>
        <taxon>Oidiodendron</taxon>
    </lineage>
</organism>
<keyword evidence="2" id="KW-1185">Reference proteome</keyword>
<evidence type="ECO:0000313" key="1">
    <source>
        <dbReference type="EMBL" id="KIN03609.1"/>
    </source>
</evidence>
<dbReference type="Proteomes" id="UP000054321">
    <property type="component" value="Unassembled WGS sequence"/>
</dbReference>
<name>A0A0C3CX96_OIDMZ</name>
<reference evidence="2" key="2">
    <citation type="submission" date="2015-01" db="EMBL/GenBank/DDBJ databases">
        <title>Evolutionary Origins and Diversification of the Mycorrhizal Mutualists.</title>
        <authorList>
            <consortium name="DOE Joint Genome Institute"/>
            <consortium name="Mycorrhizal Genomics Consortium"/>
            <person name="Kohler A."/>
            <person name="Kuo A."/>
            <person name="Nagy L.G."/>
            <person name="Floudas D."/>
            <person name="Copeland A."/>
            <person name="Barry K.W."/>
            <person name="Cichocki N."/>
            <person name="Veneault-Fourrey C."/>
            <person name="LaButti K."/>
            <person name="Lindquist E.A."/>
            <person name="Lipzen A."/>
            <person name="Lundell T."/>
            <person name="Morin E."/>
            <person name="Murat C."/>
            <person name="Riley R."/>
            <person name="Ohm R."/>
            <person name="Sun H."/>
            <person name="Tunlid A."/>
            <person name="Henrissat B."/>
            <person name="Grigoriev I.V."/>
            <person name="Hibbett D.S."/>
            <person name="Martin F."/>
        </authorList>
    </citation>
    <scope>NUCLEOTIDE SEQUENCE [LARGE SCALE GENOMIC DNA]</scope>
    <source>
        <strain evidence="2">Zn</strain>
    </source>
</reference>
<proteinExistence type="predicted"/>
<gene>
    <name evidence="1" type="ORF">OIDMADRAFT_26284</name>
</gene>
<evidence type="ECO:0000313" key="2">
    <source>
        <dbReference type="Proteomes" id="UP000054321"/>
    </source>
</evidence>